<evidence type="ECO:0000313" key="1">
    <source>
        <dbReference type="EMBL" id="STD03870.1"/>
    </source>
</evidence>
<proteinExistence type="predicted"/>
<dbReference type="Proteomes" id="UP000254118">
    <property type="component" value="Unassembled WGS sequence"/>
</dbReference>
<accession>A0AA46GZI0</accession>
<gene>
    <name evidence="1" type="ORF">NCTC7915_00158</name>
</gene>
<organism evidence="1 2">
    <name type="scientific">Dermatophilus congolensis</name>
    <dbReference type="NCBI Taxonomy" id="1863"/>
    <lineage>
        <taxon>Bacteria</taxon>
        <taxon>Bacillati</taxon>
        <taxon>Actinomycetota</taxon>
        <taxon>Actinomycetes</taxon>
        <taxon>Micrococcales</taxon>
        <taxon>Dermatophilaceae</taxon>
        <taxon>Dermatophilus</taxon>
    </lineage>
</organism>
<sequence>MSESLEANGCKSLGIYRDAERLAGAYRRARQAALLLFAVVRDMRVNLDGLLQESDEAQGLGASMPTM</sequence>
<dbReference type="AlphaFoldDB" id="A0AA46GZI0"/>
<dbReference type="EMBL" id="UFYA01000001">
    <property type="protein sequence ID" value="STD03870.1"/>
    <property type="molecule type" value="Genomic_DNA"/>
</dbReference>
<name>A0AA46GZI0_9MICO</name>
<reference evidence="1 2" key="1">
    <citation type="submission" date="2018-06" db="EMBL/GenBank/DDBJ databases">
        <authorList>
            <consortium name="Pathogen Informatics"/>
            <person name="Doyle S."/>
        </authorList>
    </citation>
    <scope>NUCLEOTIDE SEQUENCE [LARGE SCALE GENOMIC DNA]</scope>
    <source>
        <strain evidence="1 2">NCTC7915</strain>
    </source>
</reference>
<comment type="caution">
    <text evidence="1">The sequence shown here is derived from an EMBL/GenBank/DDBJ whole genome shotgun (WGS) entry which is preliminary data.</text>
</comment>
<evidence type="ECO:0000313" key="2">
    <source>
        <dbReference type="Proteomes" id="UP000254118"/>
    </source>
</evidence>
<protein>
    <submittedName>
        <fullName evidence="1">Uncharacterized protein</fullName>
    </submittedName>
</protein>